<reference evidence="3 4" key="1">
    <citation type="submission" date="2019-05" db="EMBL/GenBank/DDBJ databases">
        <title>Comparative genomics and metabolomics analyses of clavulanic acid producing Streptomyces species provides insight into specialized metabolism and evolution of beta-lactam biosynthetic gene clusters.</title>
        <authorList>
            <person name="Moore M.A."/>
            <person name="Cruz-Morales P."/>
            <person name="Barona Gomez F."/>
            <person name="Kapil T."/>
        </authorList>
    </citation>
    <scope>NUCLEOTIDE SEQUENCE [LARGE SCALE GENOMIC DNA]</scope>
    <source>
        <strain evidence="3 4">NRRL 5741</strain>
    </source>
</reference>
<dbReference type="InterPro" id="IPR011051">
    <property type="entry name" value="RmlC_Cupin_sf"/>
</dbReference>
<evidence type="ECO:0000259" key="2">
    <source>
        <dbReference type="Pfam" id="PF07883"/>
    </source>
</evidence>
<feature type="signal peptide" evidence="1">
    <location>
        <begin position="1"/>
        <end position="18"/>
    </location>
</feature>
<dbReference type="Proteomes" id="UP000419138">
    <property type="component" value="Unassembled WGS sequence"/>
</dbReference>
<dbReference type="EMBL" id="VCLA01000103">
    <property type="protein sequence ID" value="MQT00882.1"/>
    <property type="molecule type" value="Genomic_DNA"/>
</dbReference>
<comment type="caution">
    <text evidence="3">The sequence shown here is derived from an EMBL/GenBank/DDBJ whole genome shotgun (WGS) entry which is preliminary data.</text>
</comment>
<proteinExistence type="predicted"/>
<dbReference type="AlphaFoldDB" id="A0A646KF13"/>
<dbReference type="SUPFAM" id="SSF51182">
    <property type="entry name" value="RmlC-like cupins"/>
    <property type="match status" value="1"/>
</dbReference>
<keyword evidence="1" id="KW-0732">Signal</keyword>
<organism evidence="3 4">
    <name type="scientific">Streptomyces jumonjinensis</name>
    <dbReference type="NCBI Taxonomy" id="1945"/>
    <lineage>
        <taxon>Bacteria</taxon>
        <taxon>Bacillati</taxon>
        <taxon>Actinomycetota</taxon>
        <taxon>Actinomycetes</taxon>
        <taxon>Kitasatosporales</taxon>
        <taxon>Streptomycetaceae</taxon>
        <taxon>Streptomyces</taxon>
    </lineage>
</organism>
<dbReference type="OrthoDB" id="129561at2"/>
<keyword evidence="4" id="KW-1185">Reference proteome</keyword>
<evidence type="ECO:0000256" key="1">
    <source>
        <dbReference type="SAM" id="SignalP"/>
    </source>
</evidence>
<protein>
    <submittedName>
        <fullName evidence="3">Cupin domain-containing protein</fullName>
    </submittedName>
</protein>
<gene>
    <name evidence="3" type="ORF">FF041_11835</name>
</gene>
<evidence type="ECO:0000313" key="3">
    <source>
        <dbReference type="EMBL" id="MQT00882.1"/>
    </source>
</evidence>
<feature type="chain" id="PRO_5024983417" evidence="1">
    <location>
        <begin position="19"/>
        <end position="145"/>
    </location>
</feature>
<dbReference type="PANTHER" id="PTHR38599">
    <property type="entry name" value="CUPIN DOMAIN PROTEIN (AFU_ORTHOLOGUE AFUA_3G13620)"/>
    <property type="match status" value="1"/>
</dbReference>
<name>A0A646KF13_STRJU</name>
<dbReference type="InterPro" id="IPR013096">
    <property type="entry name" value="Cupin_2"/>
</dbReference>
<sequence>MLLAGFLGVIAAVPSAPASPSGSTGVTSTVLAHGVSEKRLKLKAKGTADVIVRTITIDPGGSTGWHYHEGQLLIVVTAGTLTRTFEDCSVEITPAGSAFVEAAGVEHRHIGRNLGTEPVVLHATYVLPKGSPLAVDTEAPSCAGE</sequence>
<evidence type="ECO:0000313" key="4">
    <source>
        <dbReference type="Proteomes" id="UP000419138"/>
    </source>
</evidence>
<dbReference type="Pfam" id="PF07883">
    <property type="entry name" value="Cupin_2"/>
    <property type="match status" value="1"/>
</dbReference>
<dbReference type="InterPro" id="IPR014710">
    <property type="entry name" value="RmlC-like_jellyroll"/>
</dbReference>
<dbReference type="Gene3D" id="2.60.120.10">
    <property type="entry name" value="Jelly Rolls"/>
    <property type="match status" value="1"/>
</dbReference>
<dbReference type="PANTHER" id="PTHR38599:SF1">
    <property type="entry name" value="CUPIN DOMAIN PROTEIN (AFU_ORTHOLOGUE AFUA_3G13620)"/>
    <property type="match status" value="1"/>
</dbReference>
<feature type="domain" description="Cupin type-2" evidence="2">
    <location>
        <begin position="55"/>
        <end position="123"/>
    </location>
</feature>
<accession>A0A646KF13</accession>